<dbReference type="PROSITE" id="PS50097">
    <property type="entry name" value="BTB"/>
    <property type="match status" value="1"/>
</dbReference>
<dbReference type="InterPro" id="IPR000210">
    <property type="entry name" value="BTB/POZ_dom"/>
</dbReference>
<evidence type="ECO:0000313" key="3">
    <source>
        <dbReference type="EMBL" id="CDR49663.1"/>
    </source>
</evidence>
<reference evidence="3" key="1">
    <citation type="journal article" date="2014" name="Genome Announc.">
        <title>Draft genome sequence of Rhodosporidium toruloides CECT1137, an oleaginous yeast of biotechnological interest.</title>
        <authorList>
            <person name="Morin N."/>
            <person name="Calcas X."/>
            <person name="Devillers H."/>
            <person name="Durrens P."/>
            <person name="Sherman D.J."/>
            <person name="Nicaud J.-M."/>
            <person name="Neuveglise C."/>
        </authorList>
    </citation>
    <scope>NUCLEOTIDE SEQUENCE</scope>
    <source>
        <strain evidence="3">CECT1137</strain>
    </source>
</reference>
<feature type="domain" description="BTB" evidence="2">
    <location>
        <begin position="175"/>
        <end position="303"/>
    </location>
</feature>
<feature type="region of interest" description="Disordered" evidence="1">
    <location>
        <begin position="305"/>
        <end position="337"/>
    </location>
</feature>
<evidence type="ECO:0000259" key="2">
    <source>
        <dbReference type="PROSITE" id="PS50097"/>
    </source>
</evidence>
<dbReference type="EMBL" id="LK052964">
    <property type="protein sequence ID" value="CDR49663.1"/>
    <property type="molecule type" value="Genomic_DNA"/>
</dbReference>
<organism evidence="3">
    <name type="scientific">Rhodotorula toruloides</name>
    <name type="common">Yeast</name>
    <name type="synonym">Rhodosporidium toruloides</name>
    <dbReference type="NCBI Taxonomy" id="5286"/>
    <lineage>
        <taxon>Eukaryota</taxon>
        <taxon>Fungi</taxon>
        <taxon>Dikarya</taxon>
        <taxon>Basidiomycota</taxon>
        <taxon>Pucciniomycotina</taxon>
        <taxon>Microbotryomycetes</taxon>
        <taxon>Sporidiobolales</taxon>
        <taxon>Sporidiobolaceae</taxon>
        <taxon>Rhodotorula</taxon>
    </lineage>
</organism>
<dbReference type="InterPro" id="IPR011333">
    <property type="entry name" value="SKP1/BTB/POZ_sf"/>
</dbReference>
<name>A0A061BI31_RHOTO</name>
<dbReference type="AlphaFoldDB" id="A0A061BI31"/>
<protein>
    <submittedName>
        <fullName evidence="3">RHTO0S29e01002g1_1</fullName>
    </submittedName>
</protein>
<sequence length="337" mass="37249">MPTTPEPGDVCFTGLHFDSSFRHLITVNLALNLTNTNLAGQVYLTVALPSQWSFTATSKQNYSEPDSHYVEFIVEHGRLEAGALGSAVCTTMRLRAVVAGREVEIKKVDTPPQRVPTRIAHETNRRYILQVLQKDVEAAQIASDLEFSQDVPEPSLEAATLTERIPHVFLSPMPYDVRFHFSDAHEHGAELWAESAFLERASPYFRILLASDFAETAVVPQKRPRTAPSTALPASPASGKEKDFDDSDDETDGLFFQKSPPQLFHHGDTHEFRFKQITVTQTAFTTYRAVLAFLRTGHISFAPLSSSSASRDVTPSLPNAPSASRTSSNSTRCRPCA</sequence>
<feature type="compositionally biased region" description="Polar residues" evidence="1">
    <location>
        <begin position="311"/>
        <end position="337"/>
    </location>
</feature>
<dbReference type="Gene3D" id="3.30.710.10">
    <property type="entry name" value="Potassium Channel Kv1.1, Chain A"/>
    <property type="match status" value="1"/>
</dbReference>
<proteinExistence type="predicted"/>
<evidence type="ECO:0000256" key="1">
    <source>
        <dbReference type="SAM" id="MobiDB-lite"/>
    </source>
</evidence>
<accession>A0A061BI31</accession>
<feature type="compositionally biased region" description="Low complexity" evidence="1">
    <location>
        <begin position="226"/>
        <end position="238"/>
    </location>
</feature>
<gene>
    <name evidence="3" type="ORF">RHTO0S_29e01002g</name>
</gene>
<feature type="region of interest" description="Disordered" evidence="1">
    <location>
        <begin position="219"/>
        <end position="261"/>
    </location>
</feature>